<keyword evidence="2" id="KW-1185">Reference proteome</keyword>
<dbReference type="EMBL" id="BFAD01000006">
    <property type="protein sequence ID" value="GBE84257.1"/>
    <property type="molecule type" value="Genomic_DNA"/>
</dbReference>
<reference evidence="1 2" key="1">
    <citation type="journal article" date="2018" name="Sci. Rep.">
        <title>Genome sequence of the cauliflower mushroom Sparassis crispa (Hanabiratake) and its association with beneficial usage.</title>
        <authorList>
            <person name="Kiyama R."/>
            <person name="Furutani Y."/>
            <person name="Kawaguchi K."/>
            <person name="Nakanishi T."/>
        </authorList>
    </citation>
    <scope>NUCLEOTIDE SEQUENCE [LARGE SCALE GENOMIC DNA]</scope>
</reference>
<proteinExistence type="predicted"/>
<accession>A0A401GPV8</accession>
<evidence type="ECO:0000313" key="1">
    <source>
        <dbReference type="EMBL" id="GBE84257.1"/>
    </source>
</evidence>
<name>A0A401GPV8_9APHY</name>
<dbReference type="GeneID" id="38781174"/>
<gene>
    <name evidence="1" type="ORF">SCP_0602350</name>
</gene>
<dbReference type="Proteomes" id="UP000287166">
    <property type="component" value="Unassembled WGS sequence"/>
</dbReference>
<dbReference type="RefSeq" id="XP_027615170.1">
    <property type="nucleotide sequence ID" value="XM_027759369.1"/>
</dbReference>
<evidence type="ECO:0000313" key="2">
    <source>
        <dbReference type="Proteomes" id="UP000287166"/>
    </source>
</evidence>
<dbReference type="AlphaFoldDB" id="A0A401GPV8"/>
<dbReference type="STRING" id="139825.A0A401GPV8"/>
<comment type="caution">
    <text evidence="1">The sequence shown here is derived from an EMBL/GenBank/DDBJ whole genome shotgun (WGS) entry which is preliminary data.</text>
</comment>
<dbReference type="Pfam" id="PF18758">
    <property type="entry name" value="KDZ"/>
    <property type="match status" value="1"/>
</dbReference>
<dbReference type="InterPro" id="IPR040521">
    <property type="entry name" value="KDZ"/>
</dbReference>
<dbReference type="InParanoid" id="A0A401GPV8"/>
<dbReference type="OrthoDB" id="3257768at2759"/>
<sequence>MRIMRMWQHLKMLKRAGRGHDPGGVRATTAGSCVVLCPACPHPGKNLRPDWEEAPESKKWLYWLFIGLDTNFRLKCKKVSSDSVDPGLNHGYAYFVEERAYKDYLSVYDSLVTEEQSTCNNHDAVKLANMRGSVAGTATSGVGAVTCMRHDMRLPCSVGDLQKGERYVNINYMFFSTLANVPSKDIVVSYDIALVAIVV</sequence>
<evidence type="ECO:0008006" key="3">
    <source>
        <dbReference type="Google" id="ProtNLM"/>
    </source>
</evidence>
<organism evidence="1 2">
    <name type="scientific">Sparassis crispa</name>
    <dbReference type="NCBI Taxonomy" id="139825"/>
    <lineage>
        <taxon>Eukaryota</taxon>
        <taxon>Fungi</taxon>
        <taxon>Dikarya</taxon>
        <taxon>Basidiomycota</taxon>
        <taxon>Agaricomycotina</taxon>
        <taxon>Agaricomycetes</taxon>
        <taxon>Polyporales</taxon>
        <taxon>Sparassidaceae</taxon>
        <taxon>Sparassis</taxon>
    </lineage>
</organism>
<protein>
    <recommendedName>
        <fullName evidence="3">CxC2-like cysteine cluster KDZ transposase-associated domain-containing protein</fullName>
    </recommendedName>
</protein>